<sequence>MSDFLNNGLFPSIDASTLNDVTAEERSSAIDFVNRNNFVFEEFNVDKVMSTFLPEAAVHHIGGTFRGEAERRKFLETFYAKIFIPGISRNAMNHVVDRDGDGVMVRYQMHLVRYAWPSDIRGIAAGEDLLSNDGLPSTWYFGAVIDRLRMTSEGWKLFERYLGPAFRDKRLEISNDPKALKELPV</sequence>
<dbReference type="InParanoid" id="G9MN30"/>
<evidence type="ECO:0000259" key="1">
    <source>
        <dbReference type="Pfam" id="PF13577"/>
    </source>
</evidence>
<dbReference type="GeneID" id="25791493"/>
<dbReference type="OrthoDB" id="3658381at2759"/>
<dbReference type="Pfam" id="PF13577">
    <property type="entry name" value="SnoaL_4"/>
    <property type="match status" value="1"/>
</dbReference>
<dbReference type="EMBL" id="ABDF02000005">
    <property type="protein sequence ID" value="EHK23322.1"/>
    <property type="molecule type" value="Genomic_DNA"/>
</dbReference>
<evidence type="ECO:0000313" key="3">
    <source>
        <dbReference type="Proteomes" id="UP000007115"/>
    </source>
</evidence>
<dbReference type="eggNOG" id="ENOG502SPDT">
    <property type="taxonomic scope" value="Eukaryota"/>
</dbReference>
<keyword evidence="3" id="KW-1185">Reference proteome</keyword>
<comment type="caution">
    <text evidence="2">The sequence shown here is derived from an EMBL/GenBank/DDBJ whole genome shotgun (WGS) entry which is preliminary data.</text>
</comment>
<dbReference type="HOGENOM" id="CLU_1496511_0_0_1"/>
<dbReference type="RefSeq" id="XP_013957554.1">
    <property type="nucleotide sequence ID" value="XM_014102079.1"/>
</dbReference>
<dbReference type="AlphaFoldDB" id="G9MN30"/>
<dbReference type="Proteomes" id="UP000007115">
    <property type="component" value="Unassembled WGS sequence"/>
</dbReference>
<dbReference type="InterPro" id="IPR037401">
    <property type="entry name" value="SnoaL-like"/>
</dbReference>
<dbReference type="InterPro" id="IPR032710">
    <property type="entry name" value="NTF2-like_dom_sf"/>
</dbReference>
<feature type="domain" description="SnoaL-like" evidence="1">
    <location>
        <begin position="23"/>
        <end position="160"/>
    </location>
</feature>
<reference evidence="2 3" key="1">
    <citation type="journal article" date="2011" name="Genome Biol.">
        <title>Comparative genome sequence analysis underscores mycoparasitism as the ancestral life style of Trichoderma.</title>
        <authorList>
            <person name="Kubicek C.P."/>
            <person name="Herrera-Estrella A."/>
            <person name="Seidl-Seiboth V."/>
            <person name="Martinez D.A."/>
            <person name="Druzhinina I.S."/>
            <person name="Thon M."/>
            <person name="Zeilinger S."/>
            <person name="Casas-Flores S."/>
            <person name="Horwitz B.A."/>
            <person name="Mukherjee P.K."/>
            <person name="Mukherjee M."/>
            <person name="Kredics L."/>
            <person name="Alcaraz L.D."/>
            <person name="Aerts A."/>
            <person name="Antal Z."/>
            <person name="Atanasova L."/>
            <person name="Cervantes-Badillo M.G."/>
            <person name="Challacombe J."/>
            <person name="Chertkov O."/>
            <person name="McCluskey K."/>
            <person name="Coulpier F."/>
            <person name="Deshpande N."/>
            <person name="von Doehren H."/>
            <person name="Ebbole D.J."/>
            <person name="Esquivel-Naranjo E.U."/>
            <person name="Fekete E."/>
            <person name="Flipphi M."/>
            <person name="Glaser F."/>
            <person name="Gomez-Rodriguez E.Y."/>
            <person name="Gruber S."/>
            <person name="Han C."/>
            <person name="Henrissat B."/>
            <person name="Hermosa R."/>
            <person name="Hernandez-Onate M."/>
            <person name="Karaffa L."/>
            <person name="Kosti I."/>
            <person name="Le Crom S."/>
            <person name="Lindquist E."/>
            <person name="Lucas S."/>
            <person name="Luebeck M."/>
            <person name="Luebeck P.S."/>
            <person name="Margeot A."/>
            <person name="Metz B."/>
            <person name="Misra M."/>
            <person name="Nevalainen H."/>
            <person name="Omann M."/>
            <person name="Packer N."/>
            <person name="Perrone G."/>
            <person name="Uresti-Rivera E.E."/>
            <person name="Salamov A."/>
            <person name="Schmoll M."/>
            <person name="Seiboth B."/>
            <person name="Shapiro H."/>
            <person name="Sukno S."/>
            <person name="Tamayo-Ramos J.A."/>
            <person name="Tisch D."/>
            <person name="Wiest A."/>
            <person name="Wilkinson H.H."/>
            <person name="Zhang M."/>
            <person name="Coutinho P.M."/>
            <person name="Kenerley C.M."/>
            <person name="Monte E."/>
            <person name="Baker S.E."/>
            <person name="Grigoriev I.V."/>
        </authorList>
    </citation>
    <scope>NUCLEOTIDE SEQUENCE [LARGE SCALE GENOMIC DNA]</scope>
    <source>
        <strain evidence="3">Gv29-8 / FGSC 10586</strain>
    </source>
</reference>
<dbReference type="VEuPathDB" id="FungiDB:TRIVIDRAFT_220595"/>
<dbReference type="Gene3D" id="3.10.450.50">
    <property type="match status" value="1"/>
</dbReference>
<dbReference type="SUPFAM" id="SSF54427">
    <property type="entry name" value="NTF2-like"/>
    <property type="match status" value="1"/>
</dbReference>
<name>G9MN30_HYPVG</name>
<gene>
    <name evidence="2" type="ORF">TRIVIDRAFT_220595</name>
</gene>
<protein>
    <recommendedName>
        <fullName evidence="1">SnoaL-like domain-containing protein</fullName>
    </recommendedName>
</protein>
<organism evidence="2 3">
    <name type="scientific">Hypocrea virens (strain Gv29-8 / FGSC 10586)</name>
    <name type="common">Gliocladium virens</name>
    <name type="synonym">Trichoderma virens</name>
    <dbReference type="NCBI Taxonomy" id="413071"/>
    <lineage>
        <taxon>Eukaryota</taxon>
        <taxon>Fungi</taxon>
        <taxon>Dikarya</taxon>
        <taxon>Ascomycota</taxon>
        <taxon>Pezizomycotina</taxon>
        <taxon>Sordariomycetes</taxon>
        <taxon>Hypocreomycetidae</taxon>
        <taxon>Hypocreales</taxon>
        <taxon>Hypocreaceae</taxon>
        <taxon>Trichoderma</taxon>
    </lineage>
</organism>
<evidence type="ECO:0000313" key="2">
    <source>
        <dbReference type="EMBL" id="EHK23322.1"/>
    </source>
</evidence>
<accession>G9MN30</accession>
<dbReference type="OMA" id="EFDHAKM"/>
<proteinExistence type="predicted"/>